<comment type="catalytic activity">
    <reaction evidence="5">
        <text>L-proline + a quinone = (S)-1-pyrroline-5-carboxylate + a quinol + H(+)</text>
        <dbReference type="Rhea" id="RHEA:23784"/>
        <dbReference type="ChEBI" id="CHEBI:15378"/>
        <dbReference type="ChEBI" id="CHEBI:17388"/>
        <dbReference type="ChEBI" id="CHEBI:24646"/>
        <dbReference type="ChEBI" id="CHEBI:60039"/>
        <dbReference type="ChEBI" id="CHEBI:132124"/>
        <dbReference type="EC" id="1.5.5.2"/>
    </reaction>
</comment>
<keyword evidence="5" id="KW-0274">FAD</keyword>
<keyword evidence="5" id="KW-0285">Flavoprotein</keyword>
<dbReference type="Gene3D" id="3.20.20.220">
    <property type="match status" value="1"/>
</dbReference>
<dbReference type="GO" id="GO:0010133">
    <property type="term" value="P:L-proline catabolic process to L-glutamate"/>
    <property type="evidence" value="ECO:0007669"/>
    <property type="project" value="TreeGrafter"/>
</dbReference>
<evidence type="ECO:0000313" key="9">
    <source>
        <dbReference type="Proteomes" id="UP000650467"/>
    </source>
</evidence>
<name>A0A835W316_CHLIN</name>
<feature type="compositionally biased region" description="Low complexity" evidence="6">
    <location>
        <begin position="540"/>
        <end position="565"/>
    </location>
</feature>
<gene>
    <name evidence="8" type="ORF">HXX76_007292</name>
</gene>
<evidence type="ECO:0000256" key="1">
    <source>
        <dbReference type="ARBA" id="ARBA00005869"/>
    </source>
</evidence>
<feature type="domain" description="Proline dehydrogenase" evidence="7">
    <location>
        <begin position="151"/>
        <end position="439"/>
    </location>
</feature>
<dbReference type="InterPro" id="IPR002872">
    <property type="entry name" value="Proline_DH_dom"/>
</dbReference>
<comment type="caution">
    <text evidence="8">The sequence shown here is derived from an EMBL/GenBank/DDBJ whole genome shotgun (WGS) entry which is preliminary data.</text>
</comment>
<evidence type="ECO:0000256" key="5">
    <source>
        <dbReference type="RuleBase" id="RU364054"/>
    </source>
</evidence>
<dbReference type="OrthoDB" id="5464at2759"/>
<comment type="function">
    <text evidence="5">Converts proline to delta-1-pyrroline-5-carboxylate.</text>
</comment>
<evidence type="ECO:0000256" key="2">
    <source>
        <dbReference type="ARBA" id="ARBA00012695"/>
    </source>
</evidence>
<dbReference type="AlphaFoldDB" id="A0A835W316"/>
<reference evidence="8" key="1">
    <citation type="journal article" date="2020" name="bioRxiv">
        <title>Comparative genomics of Chlamydomonas.</title>
        <authorList>
            <person name="Craig R.J."/>
            <person name="Hasan A.R."/>
            <person name="Ness R.W."/>
            <person name="Keightley P.D."/>
        </authorList>
    </citation>
    <scope>NUCLEOTIDE SEQUENCE</scope>
    <source>
        <strain evidence="8">SAG 7.73</strain>
    </source>
</reference>
<dbReference type="InterPro" id="IPR015659">
    <property type="entry name" value="Proline_oxidase"/>
</dbReference>
<accession>A0A835W316</accession>
<dbReference type="PANTHER" id="PTHR13914:SF0">
    <property type="entry name" value="PROLINE DEHYDROGENASE 1, MITOCHONDRIAL"/>
    <property type="match status" value="1"/>
</dbReference>
<evidence type="ECO:0000256" key="4">
    <source>
        <dbReference type="ARBA" id="ARBA00023062"/>
    </source>
</evidence>
<organism evidence="8 9">
    <name type="scientific">Chlamydomonas incerta</name>
    <dbReference type="NCBI Taxonomy" id="51695"/>
    <lineage>
        <taxon>Eukaryota</taxon>
        <taxon>Viridiplantae</taxon>
        <taxon>Chlorophyta</taxon>
        <taxon>core chlorophytes</taxon>
        <taxon>Chlorophyceae</taxon>
        <taxon>CS clade</taxon>
        <taxon>Chlamydomonadales</taxon>
        <taxon>Chlamydomonadaceae</taxon>
        <taxon>Chlamydomonas</taxon>
    </lineage>
</organism>
<dbReference type="InterPro" id="IPR029041">
    <property type="entry name" value="FAD-linked_oxidoreductase-like"/>
</dbReference>
<comment type="cofactor">
    <cofactor evidence="5">
        <name>FAD</name>
        <dbReference type="ChEBI" id="CHEBI:57692"/>
    </cofactor>
</comment>
<dbReference type="GO" id="GO:0071949">
    <property type="term" value="F:FAD binding"/>
    <property type="evidence" value="ECO:0007669"/>
    <property type="project" value="TreeGrafter"/>
</dbReference>
<feature type="region of interest" description="Disordered" evidence="6">
    <location>
        <begin position="461"/>
        <end position="489"/>
    </location>
</feature>
<dbReference type="Pfam" id="PF01619">
    <property type="entry name" value="Pro_dh"/>
    <property type="match status" value="1"/>
</dbReference>
<protein>
    <recommendedName>
        <fullName evidence="2 5">Proline dehydrogenase</fullName>
        <ecNumber evidence="2 5">1.5.5.2</ecNumber>
    </recommendedName>
</protein>
<dbReference type="EMBL" id="JAEHOC010000015">
    <property type="protein sequence ID" value="KAG2435209.1"/>
    <property type="molecule type" value="Genomic_DNA"/>
</dbReference>
<dbReference type="EC" id="1.5.5.2" evidence="2 5"/>
<dbReference type="GO" id="GO:0004657">
    <property type="term" value="F:proline dehydrogenase activity"/>
    <property type="evidence" value="ECO:0007669"/>
    <property type="project" value="UniProtKB-EC"/>
</dbReference>
<evidence type="ECO:0000313" key="8">
    <source>
        <dbReference type="EMBL" id="KAG2435209.1"/>
    </source>
</evidence>
<evidence type="ECO:0000256" key="6">
    <source>
        <dbReference type="SAM" id="MobiDB-lite"/>
    </source>
</evidence>
<feature type="region of interest" description="Disordered" evidence="6">
    <location>
        <begin position="531"/>
        <end position="565"/>
    </location>
</feature>
<keyword evidence="4 5" id="KW-0642">Proline metabolism</keyword>
<dbReference type="SUPFAM" id="SSF51730">
    <property type="entry name" value="FAD-linked oxidoreductase"/>
    <property type="match status" value="1"/>
</dbReference>
<dbReference type="Proteomes" id="UP000650467">
    <property type="component" value="Unassembled WGS sequence"/>
</dbReference>
<keyword evidence="9" id="KW-1185">Reference proteome</keyword>
<keyword evidence="3 5" id="KW-0560">Oxidoreductase</keyword>
<proteinExistence type="inferred from homology"/>
<sequence>MAMPSDETLRSMAVLRLCASPALVQSAEKILEKAPAPSPTASSLASAGSMSVEYTPMATPGVSAGAGMGMGIPDADAIGAMLHKQFVTGNNLNEASGTLPSFASMPLSGRNMSMKDIANMSQMLAFAAANHPAITTVATLDGDVMARTAAFSEFELETETVLERTCVEMLAEIDEAAASSGQGFATVKVASLGDPRLLKHLSKAMGATGQLAGALTAGEQKHLDALVGRLEWLVSRAQRQGVKLIISAERASLRPAVDAIARELMRQYNKPGNTAHGHDAGAVTHGAVIFTTYQAYMRDAQARLAMDLAMAEKDGYRLGAKLVGGDDPHQEAVSAARKGHKTPVWGTAAETDVCFNGCVAQLAIAVARGSAEIMIASHSYDAVTSGAQFMLQLGLCPEKAPVYFNVDTTWSLVTQDTDDLSVTLGQQGYKVFKYTKGGNMVPYEIKKRPAAAVPADAQGALNDSGASAPVPAAGKVAGSTGPAGQGRPDLSKLQESLLKRLAPNNDDPVAQAAAQVAALLGEHMTVEDLPIKSRGGPGIAISNSSSSPTAAAAPTAASAAKPSQA</sequence>
<evidence type="ECO:0000256" key="3">
    <source>
        <dbReference type="ARBA" id="ARBA00023002"/>
    </source>
</evidence>
<comment type="similarity">
    <text evidence="1 5">Belongs to the proline oxidase family.</text>
</comment>
<dbReference type="GO" id="GO:0005739">
    <property type="term" value="C:mitochondrion"/>
    <property type="evidence" value="ECO:0007669"/>
    <property type="project" value="TreeGrafter"/>
</dbReference>
<dbReference type="PANTHER" id="PTHR13914">
    <property type="entry name" value="PROLINE OXIDASE"/>
    <property type="match status" value="1"/>
</dbReference>
<evidence type="ECO:0000259" key="7">
    <source>
        <dbReference type="Pfam" id="PF01619"/>
    </source>
</evidence>